<organism evidence="6 7">
    <name type="scientific">Marinicauda salina</name>
    <dbReference type="NCBI Taxonomy" id="2135793"/>
    <lineage>
        <taxon>Bacteria</taxon>
        <taxon>Pseudomonadati</taxon>
        <taxon>Pseudomonadota</taxon>
        <taxon>Alphaproteobacteria</taxon>
        <taxon>Maricaulales</taxon>
        <taxon>Maricaulaceae</taxon>
        <taxon>Marinicauda</taxon>
    </lineage>
</organism>
<dbReference type="GO" id="GO:0008202">
    <property type="term" value="P:steroid metabolic process"/>
    <property type="evidence" value="ECO:0007669"/>
    <property type="project" value="UniProtKB-KW"/>
</dbReference>
<dbReference type="NCBIfam" id="NF005559">
    <property type="entry name" value="PRK07231.1"/>
    <property type="match status" value="1"/>
</dbReference>
<dbReference type="InterPro" id="IPR002347">
    <property type="entry name" value="SDR_fam"/>
</dbReference>
<accession>A0A2U2BXP0</accession>
<dbReference type="PRINTS" id="PR00081">
    <property type="entry name" value="GDHRDH"/>
</dbReference>
<reference evidence="7" key="1">
    <citation type="submission" date="2018-05" db="EMBL/GenBank/DDBJ databases">
        <authorList>
            <person name="Liu B.-T."/>
        </authorList>
    </citation>
    <scope>NUCLEOTIDE SEQUENCE [LARGE SCALE GENOMIC DNA]</scope>
    <source>
        <strain evidence="7">WD6-1</strain>
    </source>
</reference>
<comment type="caution">
    <text evidence="6">The sequence shown here is derived from an EMBL/GenBank/DDBJ whole genome shotgun (WGS) entry which is preliminary data.</text>
</comment>
<dbReference type="EMBL" id="QEXV01000001">
    <property type="protein sequence ID" value="PWE18788.1"/>
    <property type="molecule type" value="Genomic_DNA"/>
</dbReference>
<proteinExistence type="inferred from homology"/>
<keyword evidence="4" id="KW-0443">Lipid metabolism</keyword>
<evidence type="ECO:0000256" key="2">
    <source>
        <dbReference type="ARBA" id="ARBA00023002"/>
    </source>
</evidence>
<dbReference type="InterPro" id="IPR036291">
    <property type="entry name" value="NAD(P)-bd_dom_sf"/>
</dbReference>
<dbReference type="Proteomes" id="UP000245168">
    <property type="component" value="Unassembled WGS sequence"/>
</dbReference>
<dbReference type="FunFam" id="3.40.50.720:FF:000084">
    <property type="entry name" value="Short-chain dehydrogenase reductase"/>
    <property type="match status" value="1"/>
</dbReference>
<evidence type="ECO:0000313" key="7">
    <source>
        <dbReference type="Proteomes" id="UP000245168"/>
    </source>
</evidence>
<dbReference type="Gene3D" id="3.40.50.720">
    <property type="entry name" value="NAD(P)-binding Rossmann-like Domain"/>
    <property type="match status" value="1"/>
</dbReference>
<dbReference type="PANTHER" id="PTHR43180:SF28">
    <property type="entry name" value="NAD(P)-BINDING ROSSMANN-FOLD SUPERFAMILY PROTEIN"/>
    <property type="match status" value="1"/>
</dbReference>
<gene>
    <name evidence="6" type="ORF">DDZ18_04140</name>
</gene>
<dbReference type="RefSeq" id="WP_109252062.1">
    <property type="nucleotide sequence ID" value="NZ_QEXV01000001.1"/>
</dbReference>
<evidence type="ECO:0000256" key="3">
    <source>
        <dbReference type="ARBA" id="ARBA00023027"/>
    </source>
</evidence>
<protein>
    <submittedName>
        <fullName evidence="6">2,5-dichloro-2,5-cyclohexadiene-1,4-diol dehydrogenase</fullName>
    </submittedName>
</protein>
<keyword evidence="2" id="KW-0560">Oxidoreductase</keyword>
<name>A0A2U2BXP0_9PROT</name>
<dbReference type="OrthoDB" id="9797020at2"/>
<dbReference type="PRINTS" id="PR00080">
    <property type="entry name" value="SDRFAMILY"/>
</dbReference>
<evidence type="ECO:0000256" key="5">
    <source>
        <dbReference type="ARBA" id="ARBA00023221"/>
    </source>
</evidence>
<sequence>MAGRLDGKVAVITGGASGIGKATAELFVAEGAKVVVADVQEEAGEKFAASHRGEMAFIHTDVTKEDDVRAMIACAIDTFGRLDILYNNAGAAERDYRFEEITPETFDKVMHLHVMAAMLGIKHAVPVMREEGGGAIVTTSSVAGVMANVGPVLYSIAKAAIVQMSQVAAVRLAHENIRVNCVNPGVIPTPIFGRAFGLDAEESAALEPKVREMAKTFQPLPRAGDVSDIAEAVLYLAADSGRFVTGETLIVDGGLVRGPAPDPEGGVFKAFADALDLDIAKARKVK</sequence>
<evidence type="ECO:0000256" key="1">
    <source>
        <dbReference type="ARBA" id="ARBA00006484"/>
    </source>
</evidence>
<keyword evidence="3" id="KW-0520">NAD</keyword>
<keyword evidence="5" id="KW-0753">Steroid metabolism</keyword>
<dbReference type="AlphaFoldDB" id="A0A2U2BXP0"/>
<dbReference type="Pfam" id="PF13561">
    <property type="entry name" value="adh_short_C2"/>
    <property type="match status" value="1"/>
</dbReference>
<keyword evidence="7" id="KW-1185">Reference proteome</keyword>
<dbReference type="SUPFAM" id="SSF51735">
    <property type="entry name" value="NAD(P)-binding Rossmann-fold domains"/>
    <property type="match status" value="1"/>
</dbReference>
<dbReference type="GO" id="GO:0016491">
    <property type="term" value="F:oxidoreductase activity"/>
    <property type="evidence" value="ECO:0007669"/>
    <property type="project" value="UniProtKB-KW"/>
</dbReference>
<evidence type="ECO:0000256" key="4">
    <source>
        <dbReference type="ARBA" id="ARBA00023098"/>
    </source>
</evidence>
<comment type="similarity">
    <text evidence="1">Belongs to the short-chain dehydrogenases/reductases (SDR) family.</text>
</comment>
<dbReference type="PANTHER" id="PTHR43180">
    <property type="entry name" value="3-OXOACYL-(ACYL-CARRIER-PROTEIN) REDUCTASE (AFU_ORTHOLOGUE AFUA_6G11210)"/>
    <property type="match status" value="1"/>
</dbReference>
<evidence type="ECO:0000313" key="6">
    <source>
        <dbReference type="EMBL" id="PWE18788.1"/>
    </source>
</evidence>